<accession>A0A6J5Y803</accession>
<proteinExistence type="inferred from homology"/>
<evidence type="ECO:0000256" key="3">
    <source>
        <dbReference type="ARBA" id="ARBA00022679"/>
    </source>
</evidence>
<dbReference type="Pfam" id="PF22435">
    <property type="entry name" value="MRM3-like_sub_bind"/>
    <property type="match status" value="1"/>
</dbReference>
<dbReference type="InterPro" id="IPR051259">
    <property type="entry name" value="rRNA_Methyltransferase"/>
</dbReference>
<organism evidence="5">
    <name type="scientific">freshwater metagenome</name>
    <dbReference type="NCBI Taxonomy" id="449393"/>
    <lineage>
        <taxon>unclassified sequences</taxon>
        <taxon>metagenomes</taxon>
        <taxon>ecological metagenomes</taxon>
    </lineage>
</organism>
<dbReference type="InterPro" id="IPR053888">
    <property type="entry name" value="MRM3-like_sub_bind"/>
</dbReference>
<feature type="domain" description="RNA 2-O ribose methyltransferase substrate binding" evidence="4">
    <location>
        <begin position="35"/>
        <end position="119"/>
    </location>
</feature>
<comment type="similarity">
    <text evidence="1">Belongs to the class IV-like SAM-binding methyltransferase superfamily. RNA methyltransferase TrmH family.</text>
</comment>
<dbReference type="SMART" id="SM00967">
    <property type="entry name" value="SpoU_sub_bind"/>
    <property type="match status" value="1"/>
</dbReference>
<evidence type="ECO:0000256" key="1">
    <source>
        <dbReference type="ARBA" id="ARBA00007228"/>
    </source>
</evidence>
<name>A0A6J5Y803_9ZZZZ</name>
<protein>
    <submittedName>
        <fullName evidence="5">Unannotated protein</fullName>
    </submittedName>
</protein>
<dbReference type="Gene3D" id="3.30.1330.30">
    <property type="match status" value="1"/>
</dbReference>
<dbReference type="GO" id="GO:0003723">
    <property type="term" value="F:RNA binding"/>
    <property type="evidence" value="ECO:0007669"/>
    <property type="project" value="InterPro"/>
</dbReference>
<dbReference type="Pfam" id="PF00588">
    <property type="entry name" value="SpoU_methylase"/>
    <property type="match status" value="1"/>
</dbReference>
<keyword evidence="2" id="KW-0489">Methyltransferase</keyword>
<dbReference type="InterPro" id="IPR029028">
    <property type="entry name" value="Alpha/beta_knot_MTases"/>
</dbReference>
<sequence length="278" mass="28641">MAVEPTPLSANNQRLATLRRLTGRRKARLEAGQFVIEGPVALTEALSAGITIDELYVDARTWAEAFTRAADDDPFIVTVDLAASAGASVWSLSEGVLDSISDTVTPQGLLAVAPRRTTSLEQIAQASGPVLVLVDVADPGNAGTLVRAAEAFGAAGVVFAGTSTDAFGPKAVRAAAGSLLRLPIVEEPDTTVVIDRLRELGRTTLATVVSGGAAPESIDLTGPLAVLVGSEAHGLSPVIIEQCDRNVTIPVALSVESLNVSVAGAVVLFEASRQRRSA</sequence>
<dbReference type="GO" id="GO:0032259">
    <property type="term" value="P:methylation"/>
    <property type="evidence" value="ECO:0007669"/>
    <property type="project" value="UniProtKB-KW"/>
</dbReference>
<dbReference type="GO" id="GO:0005737">
    <property type="term" value="C:cytoplasm"/>
    <property type="evidence" value="ECO:0007669"/>
    <property type="project" value="UniProtKB-ARBA"/>
</dbReference>
<dbReference type="InterPro" id="IPR013123">
    <property type="entry name" value="SpoU_subst-bd"/>
</dbReference>
<evidence type="ECO:0000256" key="2">
    <source>
        <dbReference type="ARBA" id="ARBA00022603"/>
    </source>
</evidence>
<dbReference type="InterPro" id="IPR001537">
    <property type="entry name" value="SpoU_MeTrfase"/>
</dbReference>
<dbReference type="SUPFAM" id="SSF55315">
    <property type="entry name" value="L30e-like"/>
    <property type="match status" value="1"/>
</dbReference>
<evidence type="ECO:0000259" key="4">
    <source>
        <dbReference type="SMART" id="SM00967"/>
    </source>
</evidence>
<dbReference type="InterPro" id="IPR029064">
    <property type="entry name" value="Ribosomal_eL30-like_sf"/>
</dbReference>
<reference evidence="5" key="1">
    <citation type="submission" date="2020-05" db="EMBL/GenBank/DDBJ databases">
        <authorList>
            <person name="Chiriac C."/>
            <person name="Salcher M."/>
            <person name="Ghai R."/>
            <person name="Kavagutti S V."/>
        </authorList>
    </citation>
    <scope>NUCLEOTIDE SEQUENCE</scope>
</reference>
<dbReference type="PANTHER" id="PTHR43191:SF2">
    <property type="entry name" value="RRNA METHYLTRANSFERASE 3, MITOCHONDRIAL"/>
    <property type="match status" value="1"/>
</dbReference>
<dbReference type="GO" id="GO:0008173">
    <property type="term" value="F:RNA methyltransferase activity"/>
    <property type="evidence" value="ECO:0007669"/>
    <property type="project" value="InterPro"/>
</dbReference>
<dbReference type="CDD" id="cd18095">
    <property type="entry name" value="SpoU-like_rRNA-MTase"/>
    <property type="match status" value="1"/>
</dbReference>
<dbReference type="EMBL" id="CAEMXZ010000001">
    <property type="protein sequence ID" value="CAB4322280.1"/>
    <property type="molecule type" value="Genomic_DNA"/>
</dbReference>
<gene>
    <name evidence="5" type="ORF">UFOPK1392_00014</name>
</gene>
<dbReference type="AlphaFoldDB" id="A0A6J5Y803"/>
<dbReference type="GO" id="GO:0006396">
    <property type="term" value="P:RNA processing"/>
    <property type="evidence" value="ECO:0007669"/>
    <property type="project" value="InterPro"/>
</dbReference>
<dbReference type="InterPro" id="IPR029026">
    <property type="entry name" value="tRNA_m1G_MTases_N"/>
</dbReference>
<dbReference type="PANTHER" id="PTHR43191">
    <property type="entry name" value="RRNA METHYLTRANSFERASE 3"/>
    <property type="match status" value="1"/>
</dbReference>
<dbReference type="Gene3D" id="3.40.1280.10">
    <property type="match status" value="1"/>
</dbReference>
<keyword evidence="3" id="KW-0808">Transferase</keyword>
<dbReference type="SUPFAM" id="SSF75217">
    <property type="entry name" value="alpha/beta knot"/>
    <property type="match status" value="1"/>
</dbReference>
<evidence type="ECO:0000313" key="5">
    <source>
        <dbReference type="EMBL" id="CAB4322280.1"/>
    </source>
</evidence>